<gene>
    <name evidence="5" type="ORF">E5334_02965</name>
</gene>
<sequence length="424" mass="46423">MVIAFVMDSLGVHSNGTSVTALRYAQALRQAGHEVRLVGCEASGQDAYPVPEHKIPLVSAVAKHNGFTFASPNDEVFDSAFWDADIVHLFLPFALEQQALAWARSHEVPVSAAFHLQPQNVTYNAGIGAAPLVCDGVFRLFRRWVYGQVRHIHCPSHMIARQLKDHHYEARLSVISNGVPQEFQPLPDSVINGPYEPIAQVADGAGAASQSLLFKKPEGLIPLVTVGRLAPEKNQRTIIEAVGRSRYRDQVELYVCGAGPERRRLESLAQKEGVRCHFVFLDHDALIALEHRCPLYLHASVADIEAISVIEAVAAGCIPIIGEAPLSAPSEFALCPQSLFPAKDASALAARIDSWLSQPEAMAAWRPAYLKEADSLRLPKVIQEFLAMEEHAIFDDLSAYGKVPISMVVPNTFVREAPAHEEVS</sequence>
<evidence type="ECO:0000259" key="4">
    <source>
        <dbReference type="Pfam" id="PF13439"/>
    </source>
</evidence>
<dbReference type="InterPro" id="IPR001296">
    <property type="entry name" value="Glyco_trans_1"/>
</dbReference>
<protein>
    <submittedName>
        <fullName evidence="5">Glycosyltransferase</fullName>
    </submittedName>
</protein>
<dbReference type="GO" id="GO:1901137">
    <property type="term" value="P:carbohydrate derivative biosynthetic process"/>
    <property type="evidence" value="ECO:0007669"/>
    <property type="project" value="UniProtKB-ARBA"/>
</dbReference>
<name>A0A4S2F6Y0_9ACTN</name>
<evidence type="ECO:0000256" key="2">
    <source>
        <dbReference type="ARBA" id="ARBA00022679"/>
    </source>
</evidence>
<accession>A0A4S2F6Y0</accession>
<comment type="caution">
    <text evidence="5">The sequence shown here is derived from an EMBL/GenBank/DDBJ whole genome shotgun (WGS) entry which is preliminary data.</text>
</comment>
<organism evidence="5 6">
    <name type="scientific">Muricaecibacterium torontonense</name>
    <dbReference type="NCBI Taxonomy" id="3032871"/>
    <lineage>
        <taxon>Bacteria</taxon>
        <taxon>Bacillati</taxon>
        <taxon>Actinomycetota</taxon>
        <taxon>Coriobacteriia</taxon>
        <taxon>Coriobacteriales</taxon>
        <taxon>Atopobiaceae</taxon>
        <taxon>Muricaecibacterium</taxon>
    </lineage>
</organism>
<evidence type="ECO:0000256" key="1">
    <source>
        <dbReference type="ARBA" id="ARBA00022676"/>
    </source>
</evidence>
<feature type="domain" description="Glycosyltransferase subfamily 4-like N-terminal" evidence="4">
    <location>
        <begin position="15"/>
        <end position="181"/>
    </location>
</feature>
<dbReference type="PANTHER" id="PTHR45947:SF3">
    <property type="entry name" value="SULFOQUINOVOSYL TRANSFERASE SQD2"/>
    <property type="match status" value="1"/>
</dbReference>
<keyword evidence="6" id="KW-1185">Reference proteome</keyword>
<dbReference type="EMBL" id="SRYE01000001">
    <property type="protein sequence ID" value="TGY63473.1"/>
    <property type="molecule type" value="Genomic_DNA"/>
</dbReference>
<proteinExistence type="predicted"/>
<reference evidence="5 6" key="1">
    <citation type="submission" date="2019-04" db="EMBL/GenBank/DDBJ databases">
        <title>Microbes associate with the intestines of laboratory mice.</title>
        <authorList>
            <person name="Navarre W."/>
            <person name="Wong E."/>
            <person name="Huang K."/>
            <person name="Tropini C."/>
            <person name="Ng K."/>
            <person name="Yu B."/>
        </authorList>
    </citation>
    <scope>NUCLEOTIDE SEQUENCE [LARGE SCALE GENOMIC DNA]</scope>
    <source>
        <strain evidence="5 6">NM07_P-09</strain>
    </source>
</reference>
<dbReference type="RefSeq" id="WP_136012098.1">
    <property type="nucleotide sequence ID" value="NZ_SRYE01000001.1"/>
</dbReference>
<dbReference type="Pfam" id="PF00534">
    <property type="entry name" value="Glycos_transf_1"/>
    <property type="match status" value="1"/>
</dbReference>
<dbReference type="Pfam" id="PF13439">
    <property type="entry name" value="Glyco_transf_4"/>
    <property type="match status" value="1"/>
</dbReference>
<dbReference type="Proteomes" id="UP000310263">
    <property type="component" value="Unassembled WGS sequence"/>
</dbReference>
<keyword evidence="1" id="KW-0328">Glycosyltransferase</keyword>
<evidence type="ECO:0000259" key="3">
    <source>
        <dbReference type="Pfam" id="PF00534"/>
    </source>
</evidence>
<dbReference type="InterPro" id="IPR050194">
    <property type="entry name" value="Glycosyltransferase_grp1"/>
</dbReference>
<dbReference type="SUPFAM" id="SSF53756">
    <property type="entry name" value="UDP-Glycosyltransferase/glycogen phosphorylase"/>
    <property type="match status" value="1"/>
</dbReference>
<keyword evidence="2" id="KW-0808">Transferase</keyword>
<feature type="domain" description="Glycosyl transferase family 1" evidence="3">
    <location>
        <begin position="217"/>
        <end position="366"/>
    </location>
</feature>
<dbReference type="InterPro" id="IPR028098">
    <property type="entry name" value="Glyco_trans_4-like_N"/>
</dbReference>
<dbReference type="GO" id="GO:0016757">
    <property type="term" value="F:glycosyltransferase activity"/>
    <property type="evidence" value="ECO:0007669"/>
    <property type="project" value="UniProtKB-KW"/>
</dbReference>
<evidence type="ECO:0000313" key="5">
    <source>
        <dbReference type="EMBL" id="TGY63473.1"/>
    </source>
</evidence>
<dbReference type="Gene3D" id="3.40.50.2000">
    <property type="entry name" value="Glycogen Phosphorylase B"/>
    <property type="match status" value="2"/>
</dbReference>
<dbReference type="OrthoDB" id="9802525at2"/>
<dbReference type="PANTHER" id="PTHR45947">
    <property type="entry name" value="SULFOQUINOVOSYL TRANSFERASE SQD2"/>
    <property type="match status" value="1"/>
</dbReference>
<dbReference type="AlphaFoldDB" id="A0A4S2F6Y0"/>
<evidence type="ECO:0000313" key="6">
    <source>
        <dbReference type="Proteomes" id="UP000310263"/>
    </source>
</evidence>